<sequence>MPHKTALSVFAAIGLFSSATALAGSAEEAFSAELQQCAAYYQISSEAIAAMNAPQMAAVGDRLKQSAKDAEALAAQYSSAQDAEKGVAAARAEMLEIMGNSKSLGGLMSQYKDSCKTILAEPQKRLDYWIMANM</sequence>
<keyword evidence="3" id="KW-1185">Reference proteome</keyword>
<name>A0A380BIB1_9GAMM</name>
<protein>
    <submittedName>
        <fullName evidence="2">Uncharacterized protein</fullName>
    </submittedName>
</protein>
<feature type="signal peptide" evidence="1">
    <location>
        <begin position="1"/>
        <end position="23"/>
    </location>
</feature>
<dbReference type="AlphaFoldDB" id="A0A380BIB1"/>
<dbReference type="RefSeq" id="WP_115390184.1">
    <property type="nucleotide sequence ID" value="NZ_JADZHC010000056.1"/>
</dbReference>
<evidence type="ECO:0000313" key="2">
    <source>
        <dbReference type="EMBL" id="SUJ01906.1"/>
    </source>
</evidence>
<evidence type="ECO:0000256" key="1">
    <source>
        <dbReference type="SAM" id="SignalP"/>
    </source>
</evidence>
<dbReference type="EMBL" id="UGYO01000002">
    <property type="protein sequence ID" value="SUJ01906.1"/>
    <property type="molecule type" value="Genomic_DNA"/>
</dbReference>
<organism evidence="2 3">
    <name type="scientific">Shewanella algae</name>
    <dbReference type="NCBI Taxonomy" id="38313"/>
    <lineage>
        <taxon>Bacteria</taxon>
        <taxon>Pseudomonadati</taxon>
        <taxon>Pseudomonadota</taxon>
        <taxon>Gammaproteobacteria</taxon>
        <taxon>Alteromonadales</taxon>
        <taxon>Shewanellaceae</taxon>
        <taxon>Shewanella</taxon>
    </lineage>
</organism>
<proteinExistence type="predicted"/>
<keyword evidence="1" id="KW-0732">Signal</keyword>
<accession>A0A380BIB1</accession>
<dbReference type="Proteomes" id="UP000254069">
    <property type="component" value="Unassembled WGS sequence"/>
</dbReference>
<evidence type="ECO:0000313" key="3">
    <source>
        <dbReference type="Proteomes" id="UP000254069"/>
    </source>
</evidence>
<feature type="chain" id="PRO_5016888214" evidence="1">
    <location>
        <begin position="24"/>
        <end position="134"/>
    </location>
</feature>
<reference evidence="2 3" key="1">
    <citation type="submission" date="2018-06" db="EMBL/GenBank/DDBJ databases">
        <authorList>
            <consortium name="Pathogen Informatics"/>
            <person name="Doyle S."/>
        </authorList>
    </citation>
    <scope>NUCLEOTIDE SEQUENCE [LARGE SCALE GENOMIC DNA]</scope>
    <source>
        <strain evidence="2 3">NCTC10738</strain>
    </source>
</reference>
<gene>
    <name evidence="2" type="ORF">NCTC10738_03356</name>
</gene>